<dbReference type="Pfam" id="PF00990">
    <property type="entry name" value="GGDEF"/>
    <property type="match status" value="1"/>
</dbReference>
<gene>
    <name evidence="5" type="ORF">CYR55_09745</name>
</gene>
<accession>A0A2N5E8N0</accession>
<dbReference type="Gene3D" id="6.10.340.10">
    <property type="match status" value="1"/>
</dbReference>
<dbReference type="PROSITE" id="PS50885">
    <property type="entry name" value="HAMP"/>
    <property type="match status" value="1"/>
</dbReference>
<sequence length="680" mass="76530">MRVRRSLTIKQMAAVSGVTLVTLCIFITIQLFHLAQQRREDYAQQMEQVAHSIRQPLAEAVLNVDLPQAHLLLNTFKPLGIVTRANVVLPNDIQVLHGDFPAERPVPAIISSLFDLPVRISVPLYTLERMPAHPKPLAYLVLQADSWRLYQQIRNIMITLLATYLLMALVLSVAVSWCMNRLMVHPLRHMARELDALEEGQVLHHQLKVSPLHMDDELGMLARHYNRNQQLLARRFGESPREWPRHPVTALPNESLFTELLAQYLRFQLRPARFNLLLIDVETLQEAAGVLNEAQRNAMLQTVVARIRSALSDNDELGQPGPHEFIVLARGAERPFQAMRLAREIMAAVNAALTEGDLTVRPVASIGIAHYAGDGTLGAEALILNARSALVSAHHQGKNQILFFDPELTRKTQQRLTQESDTLQALEHNEFALFLQPQIDLKSDQIIGAEALLRRRMPDGSYSLDAEFIPFAEEIGLIVPLGYWVLEQGCRILADWQREGITIPLSVNLSGVQIQQRNFLLELKTLLSRYQIKPGMLVLEITETARIDDLDRALKLLSELHHSGVSVALDDFGMGYSSLNYLNRLRCLPINIIKIDRSFISSLPEDDLMVRIVSSIARAMNISIIAEGVENAAQYQWLKENDIPMAQGYLFARPMPRNAFEHLLRQGLPPVALPPGEPGA</sequence>
<dbReference type="GO" id="GO:0071111">
    <property type="term" value="F:cyclic-guanylate-specific phosphodiesterase activity"/>
    <property type="evidence" value="ECO:0007669"/>
    <property type="project" value="InterPro"/>
</dbReference>
<evidence type="ECO:0000313" key="5">
    <source>
        <dbReference type="EMBL" id="PLR38010.1"/>
    </source>
</evidence>
<dbReference type="RefSeq" id="WP_101815969.1">
    <property type="nucleotide sequence ID" value="NZ_PJZF01000006.1"/>
</dbReference>
<dbReference type="AlphaFoldDB" id="A0A2N5E8N0"/>
<dbReference type="Pfam" id="PF00672">
    <property type="entry name" value="HAMP"/>
    <property type="match status" value="1"/>
</dbReference>
<protein>
    <submittedName>
        <fullName evidence="5">Biofilm formation regulator HmsP</fullName>
    </submittedName>
</protein>
<dbReference type="InterPro" id="IPR001633">
    <property type="entry name" value="EAL_dom"/>
</dbReference>
<dbReference type="GO" id="GO:0007165">
    <property type="term" value="P:signal transduction"/>
    <property type="evidence" value="ECO:0007669"/>
    <property type="project" value="InterPro"/>
</dbReference>
<dbReference type="InterPro" id="IPR003660">
    <property type="entry name" value="HAMP_dom"/>
</dbReference>
<dbReference type="InterPro" id="IPR043128">
    <property type="entry name" value="Rev_trsase/Diguanyl_cyclase"/>
</dbReference>
<dbReference type="NCBIfam" id="TIGR00254">
    <property type="entry name" value="GGDEF"/>
    <property type="match status" value="1"/>
</dbReference>
<dbReference type="NCBIfam" id="NF008807">
    <property type="entry name" value="PRK11829.1"/>
    <property type="match status" value="1"/>
</dbReference>
<dbReference type="PROSITE" id="PS50883">
    <property type="entry name" value="EAL"/>
    <property type="match status" value="1"/>
</dbReference>
<evidence type="ECO:0000256" key="1">
    <source>
        <dbReference type="SAM" id="Phobius"/>
    </source>
</evidence>
<evidence type="ECO:0000259" key="3">
    <source>
        <dbReference type="PROSITE" id="PS50885"/>
    </source>
</evidence>
<dbReference type="InterPro" id="IPR029787">
    <property type="entry name" value="Nucleotide_cyclase"/>
</dbReference>
<feature type="domain" description="EAL" evidence="2">
    <location>
        <begin position="415"/>
        <end position="668"/>
    </location>
</feature>
<dbReference type="Proteomes" id="UP000234240">
    <property type="component" value="Unassembled WGS sequence"/>
</dbReference>
<feature type="domain" description="HAMP" evidence="3">
    <location>
        <begin position="181"/>
        <end position="237"/>
    </location>
</feature>
<comment type="caution">
    <text evidence="5">The sequence shown here is derived from an EMBL/GenBank/DDBJ whole genome shotgun (WGS) entry which is preliminary data.</text>
</comment>
<dbReference type="SUPFAM" id="SSF55073">
    <property type="entry name" value="Nucleotide cyclase"/>
    <property type="match status" value="1"/>
</dbReference>
<organism evidence="5 6">
    <name type="scientific">Chimaeribacter californicus</name>
    <dbReference type="NCBI Taxonomy" id="2060067"/>
    <lineage>
        <taxon>Bacteria</taxon>
        <taxon>Pseudomonadati</taxon>
        <taxon>Pseudomonadota</taxon>
        <taxon>Gammaproteobacteria</taxon>
        <taxon>Enterobacterales</taxon>
        <taxon>Yersiniaceae</taxon>
        <taxon>Chimaeribacter</taxon>
    </lineage>
</organism>
<dbReference type="SMART" id="SM00267">
    <property type="entry name" value="GGDEF"/>
    <property type="match status" value="1"/>
</dbReference>
<dbReference type="SMART" id="SM00052">
    <property type="entry name" value="EAL"/>
    <property type="match status" value="1"/>
</dbReference>
<dbReference type="SUPFAM" id="SSF141868">
    <property type="entry name" value="EAL domain-like"/>
    <property type="match status" value="1"/>
</dbReference>
<keyword evidence="1" id="KW-1133">Transmembrane helix</keyword>
<evidence type="ECO:0000313" key="6">
    <source>
        <dbReference type="Proteomes" id="UP000234240"/>
    </source>
</evidence>
<dbReference type="OrthoDB" id="9804951at2"/>
<dbReference type="PANTHER" id="PTHR33121:SF77">
    <property type="entry name" value="CYCLIC DI-GMP PHOSPHODIESTERASE PDEK-RELATED"/>
    <property type="match status" value="1"/>
</dbReference>
<dbReference type="Gene3D" id="3.20.20.450">
    <property type="entry name" value="EAL domain"/>
    <property type="match status" value="1"/>
</dbReference>
<dbReference type="PANTHER" id="PTHR33121">
    <property type="entry name" value="CYCLIC DI-GMP PHOSPHODIESTERASE PDEF"/>
    <property type="match status" value="1"/>
</dbReference>
<dbReference type="CDD" id="cd01948">
    <property type="entry name" value="EAL"/>
    <property type="match status" value="1"/>
</dbReference>
<proteinExistence type="predicted"/>
<dbReference type="Gene3D" id="3.30.70.270">
    <property type="match status" value="1"/>
</dbReference>
<keyword evidence="1" id="KW-0812">Transmembrane</keyword>
<keyword evidence="6" id="KW-1185">Reference proteome</keyword>
<dbReference type="Pfam" id="PF17154">
    <property type="entry name" value="GAPES3"/>
    <property type="match status" value="1"/>
</dbReference>
<dbReference type="PROSITE" id="PS50887">
    <property type="entry name" value="GGDEF"/>
    <property type="match status" value="1"/>
</dbReference>
<dbReference type="InterPro" id="IPR035919">
    <property type="entry name" value="EAL_sf"/>
</dbReference>
<dbReference type="GO" id="GO:0016020">
    <property type="term" value="C:membrane"/>
    <property type="evidence" value="ECO:0007669"/>
    <property type="project" value="InterPro"/>
</dbReference>
<evidence type="ECO:0000259" key="4">
    <source>
        <dbReference type="PROSITE" id="PS50887"/>
    </source>
</evidence>
<feature type="transmembrane region" description="Helical" evidence="1">
    <location>
        <begin position="156"/>
        <end position="177"/>
    </location>
</feature>
<reference evidence="5 6" key="1">
    <citation type="submission" date="2017-12" db="EMBL/GenBank/DDBJ databases">
        <title>Characterization of six clinical isolates of Enterochimera gen. nov., a novel genus of the Yersiniaciae family and the three species Enterochimera arupensis sp. nov., Enterochimera coloradensis sp. nov, and Enterochimera californica sp. nov.</title>
        <authorList>
            <person name="Rossi A."/>
            <person name="Fisher M."/>
        </authorList>
    </citation>
    <scope>NUCLEOTIDE SEQUENCE [LARGE SCALE GENOMIC DNA]</scope>
    <source>
        <strain evidence="6">2015-Iso6</strain>
    </source>
</reference>
<dbReference type="InterPro" id="IPR000160">
    <property type="entry name" value="GGDEF_dom"/>
</dbReference>
<feature type="transmembrane region" description="Helical" evidence="1">
    <location>
        <begin position="12"/>
        <end position="32"/>
    </location>
</feature>
<keyword evidence="1" id="KW-0472">Membrane</keyword>
<dbReference type="InterPro" id="IPR033419">
    <property type="entry name" value="GAPES3"/>
</dbReference>
<dbReference type="InterPro" id="IPR050706">
    <property type="entry name" value="Cyclic-di-GMP_PDE-like"/>
</dbReference>
<dbReference type="CDD" id="cd01949">
    <property type="entry name" value="GGDEF"/>
    <property type="match status" value="1"/>
</dbReference>
<name>A0A2N5E8N0_9GAMM</name>
<dbReference type="EMBL" id="PJZF01000006">
    <property type="protein sequence ID" value="PLR38010.1"/>
    <property type="molecule type" value="Genomic_DNA"/>
</dbReference>
<dbReference type="Pfam" id="PF00563">
    <property type="entry name" value="EAL"/>
    <property type="match status" value="1"/>
</dbReference>
<feature type="domain" description="GGDEF" evidence="4">
    <location>
        <begin position="272"/>
        <end position="406"/>
    </location>
</feature>
<evidence type="ECO:0000259" key="2">
    <source>
        <dbReference type="PROSITE" id="PS50883"/>
    </source>
</evidence>